<reference evidence="8 9" key="1">
    <citation type="submission" date="2024-01" db="EMBL/GenBank/DDBJ databases">
        <title>The genome of the rayed Mediterranean limpet Patella caerulea (Linnaeus, 1758).</title>
        <authorList>
            <person name="Anh-Thu Weber A."/>
            <person name="Halstead-Nussloch G."/>
        </authorList>
    </citation>
    <scope>NUCLEOTIDE SEQUENCE [LARGE SCALE GENOMIC DNA]</scope>
    <source>
        <strain evidence="8">AATW-2023a</strain>
        <tissue evidence="8">Whole specimen</tissue>
    </source>
</reference>
<feature type="active site" description="Proton donor" evidence="3">
    <location>
        <position position="60"/>
    </location>
</feature>
<feature type="region of interest" description="Disordered" evidence="6">
    <location>
        <begin position="265"/>
        <end position="285"/>
    </location>
</feature>
<name>A0AAN8G2P0_PATCE</name>
<evidence type="ECO:0000256" key="6">
    <source>
        <dbReference type="SAM" id="MobiDB-lite"/>
    </source>
</evidence>
<comment type="similarity">
    <text evidence="1">Belongs to the aldo/keto reductase family.</text>
</comment>
<dbReference type="InterPro" id="IPR018170">
    <property type="entry name" value="Aldo/ket_reductase_CS"/>
</dbReference>
<dbReference type="EMBL" id="JAZGQO010000021">
    <property type="protein sequence ID" value="KAK6166673.1"/>
    <property type="molecule type" value="Genomic_DNA"/>
</dbReference>
<evidence type="ECO:0000256" key="4">
    <source>
        <dbReference type="PIRSR" id="PIRSR000097-2"/>
    </source>
</evidence>
<dbReference type="Pfam" id="PF00248">
    <property type="entry name" value="Aldo_ket_red"/>
    <property type="match status" value="1"/>
</dbReference>
<dbReference type="Proteomes" id="UP001347796">
    <property type="component" value="Unassembled WGS sequence"/>
</dbReference>
<dbReference type="SUPFAM" id="SSF51430">
    <property type="entry name" value="NAD(P)-linked oxidoreductase"/>
    <property type="match status" value="1"/>
</dbReference>
<evidence type="ECO:0000313" key="8">
    <source>
        <dbReference type="EMBL" id="KAK6166673.1"/>
    </source>
</evidence>
<evidence type="ECO:0000256" key="2">
    <source>
        <dbReference type="ARBA" id="ARBA00023002"/>
    </source>
</evidence>
<feature type="compositionally biased region" description="Polar residues" evidence="6">
    <location>
        <begin position="276"/>
        <end position="285"/>
    </location>
</feature>
<comment type="caution">
    <text evidence="8">The sequence shown here is derived from an EMBL/GenBank/DDBJ whole genome shotgun (WGS) entry which is preliminary data.</text>
</comment>
<sequence>MAVTIATSLSSTVKLNDGVDMPLFGLGTFRCESGANKEAENAVVSAIQLGYRYIDTAVLYGNEEDVGRGIKRSGVKREDIFVTTKVWDDCHGYDECKKSFQASFKRLDCGYVDQLLIHSPNGGRNVEMYKAMLEFKQQGLVRSVGVSNFGIHHIQGLLDAGMPTPSVNQIEFHPWMKRPKLVDFCREKNIVVVGYCPIVRQQKFDDPDVVRLSKMLNKSPGQILIRYSVQMGIITIPKSGNPKRIKENAEVFDWEIPQEGMDSLNSKEESGITWDPCSSSNPWLG</sequence>
<dbReference type="GO" id="GO:0016491">
    <property type="term" value="F:oxidoreductase activity"/>
    <property type="evidence" value="ECO:0007669"/>
    <property type="project" value="UniProtKB-KW"/>
</dbReference>
<dbReference type="PANTHER" id="PTHR43827:SF13">
    <property type="entry name" value="ALDO_KETO REDUCTASE FAMILY PROTEIN"/>
    <property type="match status" value="1"/>
</dbReference>
<evidence type="ECO:0000313" key="9">
    <source>
        <dbReference type="Proteomes" id="UP001347796"/>
    </source>
</evidence>
<dbReference type="Gene3D" id="3.20.20.100">
    <property type="entry name" value="NADP-dependent oxidoreductase domain"/>
    <property type="match status" value="1"/>
</dbReference>
<dbReference type="PRINTS" id="PR00069">
    <property type="entry name" value="ALDKETRDTASE"/>
</dbReference>
<dbReference type="InterPro" id="IPR036812">
    <property type="entry name" value="NAD(P)_OxRdtase_dom_sf"/>
</dbReference>
<accession>A0AAN8G2P0</accession>
<dbReference type="CDD" id="cd19071">
    <property type="entry name" value="AKR_AKR1-5-like"/>
    <property type="match status" value="1"/>
</dbReference>
<dbReference type="PANTHER" id="PTHR43827">
    <property type="entry name" value="2,5-DIKETO-D-GLUCONIC ACID REDUCTASE"/>
    <property type="match status" value="1"/>
</dbReference>
<keyword evidence="9" id="KW-1185">Reference proteome</keyword>
<dbReference type="FunFam" id="3.20.20.100:FF:000015">
    <property type="entry name" value="Oxidoreductase, aldo/keto reductase family"/>
    <property type="match status" value="1"/>
</dbReference>
<evidence type="ECO:0000256" key="3">
    <source>
        <dbReference type="PIRSR" id="PIRSR000097-1"/>
    </source>
</evidence>
<keyword evidence="2" id="KW-0560">Oxidoreductase</keyword>
<protein>
    <recommendedName>
        <fullName evidence="7">NADP-dependent oxidoreductase domain-containing protein</fullName>
    </recommendedName>
</protein>
<evidence type="ECO:0000256" key="5">
    <source>
        <dbReference type="PIRSR" id="PIRSR000097-3"/>
    </source>
</evidence>
<dbReference type="InterPro" id="IPR020471">
    <property type="entry name" value="AKR"/>
</dbReference>
<dbReference type="PROSITE" id="PS00062">
    <property type="entry name" value="ALDOKETO_REDUCTASE_2"/>
    <property type="match status" value="1"/>
</dbReference>
<feature type="domain" description="NADP-dependent oxidoreductase" evidence="7">
    <location>
        <begin position="25"/>
        <end position="268"/>
    </location>
</feature>
<dbReference type="PIRSF" id="PIRSF000097">
    <property type="entry name" value="AKR"/>
    <property type="match status" value="1"/>
</dbReference>
<evidence type="ECO:0000256" key="1">
    <source>
        <dbReference type="ARBA" id="ARBA00007905"/>
    </source>
</evidence>
<gene>
    <name evidence="8" type="ORF">SNE40_023312</name>
</gene>
<dbReference type="InterPro" id="IPR023210">
    <property type="entry name" value="NADP_OxRdtase_dom"/>
</dbReference>
<dbReference type="AlphaFoldDB" id="A0AAN8G2P0"/>
<organism evidence="8 9">
    <name type="scientific">Patella caerulea</name>
    <name type="common">Rayed Mediterranean limpet</name>
    <dbReference type="NCBI Taxonomy" id="87958"/>
    <lineage>
        <taxon>Eukaryota</taxon>
        <taxon>Metazoa</taxon>
        <taxon>Spiralia</taxon>
        <taxon>Lophotrochozoa</taxon>
        <taxon>Mollusca</taxon>
        <taxon>Gastropoda</taxon>
        <taxon>Patellogastropoda</taxon>
        <taxon>Patelloidea</taxon>
        <taxon>Patellidae</taxon>
        <taxon>Patella</taxon>
    </lineage>
</organism>
<feature type="site" description="Lowers pKa of active site Tyr" evidence="5">
    <location>
        <position position="85"/>
    </location>
</feature>
<feature type="binding site" evidence="4">
    <location>
        <position position="118"/>
    </location>
    <ligand>
        <name>substrate</name>
    </ligand>
</feature>
<proteinExistence type="inferred from homology"/>
<evidence type="ECO:0000259" key="7">
    <source>
        <dbReference type="Pfam" id="PF00248"/>
    </source>
</evidence>